<keyword evidence="5 9" id="KW-0472">Membrane</keyword>
<reference evidence="11 12" key="1">
    <citation type="journal article" date="2019" name="Mol. Ecol. Resour.">
        <title>Chromosome-level genome assembly of Triplophysa tibetana, a fish adapted to the harsh high-altitude environment of the Tibetan Plateau.</title>
        <authorList>
            <person name="Yang X."/>
            <person name="Liu H."/>
            <person name="Ma Z."/>
            <person name="Zou Y."/>
            <person name="Zou M."/>
            <person name="Mao Y."/>
            <person name="Li X."/>
            <person name="Wang H."/>
            <person name="Chen T."/>
            <person name="Wang W."/>
            <person name="Yang R."/>
        </authorList>
    </citation>
    <scope>NUCLEOTIDE SEQUENCE [LARGE SCALE GENOMIC DNA]</scope>
    <source>
        <strain evidence="11">TTIB1903HZAU</strain>
        <tissue evidence="11">Muscle</tissue>
    </source>
</reference>
<evidence type="ECO:0000256" key="4">
    <source>
        <dbReference type="ARBA" id="ARBA00023040"/>
    </source>
</evidence>
<evidence type="ECO:0000256" key="6">
    <source>
        <dbReference type="ARBA" id="ARBA00023170"/>
    </source>
</evidence>
<organism evidence="11 12">
    <name type="scientific">Triplophysa tibetana</name>
    <dbReference type="NCBI Taxonomy" id="1572043"/>
    <lineage>
        <taxon>Eukaryota</taxon>
        <taxon>Metazoa</taxon>
        <taxon>Chordata</taxon>
        <taxon>Craniata</taxon>
        <taxon>Vertebrata</taxon>
        <taxon>Euteleostomi</taxon>
        <taxon>Actinopterygii</taxon>
        <taxon>Neopterygii</taxon>
        <taxon>Teleostei</taxon>
        <taxon>Ostariophysi</taxon>
        <taxon>Cypriniformes</taxon>
        <taxon>Nemacheilidae</taxon>
        <taxon>Triplophysa</taxon>
    </lineage>
</organism>
<dbReference type="GO" id="GO:0019957">
    <property type="term" value="F:C-C chemokine binding"/>
    <property type="evidence" value="ECO:0007669"/>
    <property type="project" value="TreeGrafter"/>
</dbReference>
<feature type="transmembrane region" description="Helical" evidence="9">
    <location>
        <begin position="282"/>
        <end position="305"/>
    </location>
</feature>
<dbReference type="SUPFAM" id="SSF81321">
    <property type="entry name" value="Family A G protein-coupled receptor-like"/>
    <property type="match status" value="1"/>
</dbReference>
<feature type="transmembrane region" description="Helical" evidence="9">
    <location>
        <begin position="151"/>
        <end position="174"/>
    </location>
</feature>
<dbReference type="PROSITE" id="PS50262">
    <property type="entry name" value="G_PROTEIN_RECEP_F1_2"/>
    <property type="match status" value="1"/>
</dbReference>
<protein>
    <submittedName>
        <fullName evidence="11">C-X-C chemokine receptor type 3</fullName>
    </submittedName>
</protein>
<keyword evidence="4" id="KW-0297">G-protein coupled receptor</keyword>
<feature type="transmembrane region" description="Helical" evidence="9">
    <location>
        <begin position="113"/>
        <end position="131"/>
    </location>
</feature>
<evidence type="ECO:0000313" key="12">
    <source>
        <dbReference type="Proteomes" id="UP000324632"/>
    </source>
</evidence>
<feature type="transmembrane region" description="Helical" evidence="9">
    <location>
        <begin position="199"/>
        <end position="225"/>
    </location>
</feature>
<accession>A0A5A9MZI8</accession>
<dbReference type="AlphaFoldDB" id="A0A5A9MZI8"/>
<name>A0A5A9MZI8_9TELE</name>
<keyword evidence="12" id="KW-1185">Reference proteome</keyword>
<feature type="domain" description="G-protein coupled receptors family 1 profile" evidence="10">
    <location>
        <begin position="54"/>
        <end position="304"/>
    </location>
</feature>
<evidence type="ECO:0000313" key="11">
    <source>
        <dbReference type="EMBL" id="KAA0703154.1"/>
    </source>
</evidence>
<dbReference type="Proteomes" id="UP000324632">
    <property type="component" value="Chromosome 24"/>
</dbReference>
<dbReference type="InterPro" id="IPR050119">
    <property type="entry name" value="CCR1-9-like"/>
</dbReference>
<evidence type="ECO:0000259" key="10">
    <source>
        <dbReference type="PROSITE" id="PS50262"/>
    </source>
</evidence>
<dbReference type="GO" id="GO:0009897">
    <property type="term" value="C:external side of plasma membrane"/>
    <property type="evidence" value="ECO:0007669"/>
    <property type="project" value="TreeGrafter"/>
</dbReference>
<dbReference type="GO" id="GO:0016493">
    <property type="term" value="F:C-C chemokine receptor activity"/>
    <property type="evidence" value="ECO:0007669"/>
    <property type="project" value="TreeGrafter"/>
</dbReference>
<sequence length="369" mass="41413">MELDLQGLFGQKNFSDYEDYVYTDEDHHSKNTCGFVSVFIPLVISLALLFGLLGNGLVLVTLWRKRRNFSVMDVFILHLGVVDVLLMVTLPFWAVDAVKGWIIGTELCKLTGAVFKINLHCGVFILALIGLESYQSIVHDIQMFSRENPMVIHRTCLIIWIISLLLSTPDWMYLKATEYPGSPQITFCDHIYPSDDLRVAIRLLLVVVGFILPALVLLVCCSCILLYMQNKSREPQMKKVKRTRVFGVVVLAFLISWTPYNISFVVDTVSAVTASKLCNGKLWTASGGTGIVGLLHCVIKPLIYFGLSKEFRHRAVAIVTFRGYETDSSDVSLWDCGEVGGSVQQEERSSLRPMTNGIKQTTETQDENI</sequence>
<dbReference type="GO" id="GO:0006955">
    <property type="term" value="P:immune response"/>
    <property type="evidence" value="ECO:0007669"/>
    <property type="project" value="TreeGrafter"/>
</dbReference>
<feature type="transmembrane region" description="Helical" evidence="9">
    <location>
        <begin position="38"/>
        <end position="62"/>
    </location>
</feature>
<dbReference type="InterPro" id="IPR017452">
    <property type="entry name" value="GPCR_Rhodpsn_7TM"/>
</dbReference>
<evidence type="ECO:0000256" key="5">
    <source>
        <dbReference type="ARBA" id="ARBA00023136"/>
    </source>
</evidence>
<evidence type="ECO:0000256" key="7">
    <source>
        <dbReference type="ARBA" id="ARBA00023224"/>
    </source>
</evidence>
<dbReference type="PANTHER" id="PTHR10489:SF671">
    <property type="entry name" value="C-X-C CHEMOKINE RECEPTOR TYPE 3"/>
    <property type="match status" value="1"/>
</dbReference>
<dbReference type="Gene3D" id="1.20.1070.10">
    <property type="entry name" value="Rhodopsin 7-helix transmembrane proteins"/>
    <property type="match status" value="1"/>
</dbReference>
<proteinExistence type="predicted"/>
<keyword evidence="6 11" id="KW-0675">Receptor</keyword>
<dbReference type="PRINTS" id="PR00237">
    <property type="entry name" value="GPCRRHODOPSN"/>
</dbReference>
<evidence type="ECO:0000256" key="9">
    <source>
        <dbReference type="SAM" id="Phobius"/>
    </source>
</evidence>
<dbReference type="GO" id="GO:0019722">
    <property type="term" value="P:calcium-mediated signaling"/>
    <property type="evidence" value="ECO:0007669"/>
    <property type="project" value="TreeGrafter"/>
</dbReference>
<evidence type="ECO:0000256" key="3">
    <source>
        <dbReference type="ARBA" id="ARBA00022989"/>
    </source>
</evidence>
<dbReference type="InterPro" id="IPR000276">
    <property type="entry name" value="GPCR_Rhodpsn"/>
</dbReference>
<dbReference type="PANTHER" id="PTHR10489">
    <property type="entry name" value="CELL ADHESION MOLECULE"/>
    <property type="match status" value="1"/>
</dbReference>
<dbReference type="EMBL" id="SOYY01000024">
    <property type="protein sequence ID" value="KAA0703154.1"/>
    <property type="molecule type" value="Genomic_DNA"/>
</dbReference>
<comment type="caution">
    <text evidence="11">The sequence shown here is derived from an EMBL/GenBank/DDBJ whole genome shotgun (WGS) entry which is preliminary data.</text>
</comment>
<evidence type="ECO:0000256" key="1">
    <source>
        <dbReference type="ARBA" id="ARBA00004370"/>
    </source>
</evidence>
<feature type="transmembrane region" description="Helical" evidence="9">
    <location>
        <begin position="245"/>
        <end position="262"/>
    </location>
</feature>
<dbReference type="Pfam" id="PF00001">
    <property type="entry name" value="7tm_1"/>
    <property type="match status" value="1"/>
</dbReference>
<dbReference type="GO" id="GO:0060326">
    <property type="term" value="P:cell chemotaxis"/>
    <property type="evidence" value="ECO:0007669"/>
    <property type="project" value="TreeGrafter"/>
</dbReference>
<evidence type="ECO:0000256" key="8">
    <source>
        <dbReference type="SAM" id="MobiDB-lite"/>
    </source>
</evidence>
<keyword evidence="2 9" id="KW-0812">Transmembrane</keyword>
<keyword evidence="3 9" id="KW-1133">Transmembrane helix</keyword>
<feature type="transmembrane region" description="Helical" evidence="9">
    <location>
        <begin position="74"/>
        <end position="93"/>
    </location>
</feature>
<evidence type="ECO:0000256" key="2">
    <source>
        <dbReference type="ARBA" id="ARBA00022692"/>
    </source>
</evidence>
<gene>
    <name evidence="11" type="ORF">E1301_Tti010738</name>
</gene>
<dbReference type="GO" id="GO:0007204">
    <property type="term" value="P:positive regulation of cytosolic calcium ion concentration"/>
    <property type="evidence" value="ECO:0007669"/>
    <property type="project" value="TreeGrafter"/>
</dbReference>
<feature type="region of interest" description="Disordered" evidence="8">
    <location>
        <begin position="344"/>
        <end position="369"/>
    </location>
</feature>
<comment type="subcellular location">
    <subcellularLocation>
        <location evidence="1">Membrane</location>
    </subcellularLocation>
</comment>
<keyword evidence="7" id="KW-0807">Transducer</keyword>